<dbReference type="Pfam" id="PF22743">
    <property type="entry name" value="PspAA"/>
    <property type="match status" value="1"/>
</dbReference>
<proteinExistence type="predicted"/>
<dbReference type="InterPro" id="IPR054437">
    <property type="entry name" value="PspA-assoc_dom"/>
</dbReference>
<evidence type="ECO:0000259" key="1">
    <source>
        <dbReference type="Pfam" id="PF22743"/>
    </source>
</evidence>
<accession>A0A2T0MYT6</accession>
<dbReference type="EMBL" id="PVNG01000009">
    <property type="protein sequence ID" value="PRX64403.1"/>
    <property type="molecule type" value="Genomic_DNA"/>
</dbReference>
<dbReference type="Proteomes" id="UP000238312">
    <property type="component" value="Unassembled WGS sequence"/>
</dbReference>
<evidence type="ECO:0000313" key="3">
    <source>
        <dbReference type="Proteomes" id="UP000238312"/>
    </source>
</evidence>
<keyword evidence="3" id="KW-1185">Reference proteome</keyword>
<dbReference type="AlphaFoldDB" id="A0A2T0MYT6"/>
<reference evidence="2 3" key="1">
    <citation type="submission" date="2018-03" db="EMBL/GenBank/DDBJ databases">
        <title>Genomic Encyclopedia of Type Strains, Phase III (KMG-III): the genomes of soil and plant-associated and newly described type strains.</title>
        <authorList>
            <person name="Whitman W."/>
        </authorList>
    </citation>
    <scope>NUCLEOTIDE SEQUENCE [LARGE SCALE GENOMIC DNA]</scope>
    <source>
        <strain evidence="2 3">CGMCC 4.7104</strain>
    </source>
</reference>
<protein>
    <recommendedName>
        <fullName evidence="1">PspA-associated domain-containing protein</fullName>
    </recommendedName>
</protein>
<dbReference type="OrthoDB" id="5244559at2"/>
<gene>
    <name evidence="2" type="ORF">B0I32_109332</name>
</gene>
<evidence type="ECO:0000313" key="2">
    <source>
        <dbReference type="EMBL" id="PRX64403.1"/>
    </source>
</evidence>
<comment type="caution">
    <text evidence="2">The sequence shown here is derived from an EMBL/GenBank/DDBJ whole genome shotgun (WGS) entry which is preliminary data.</text>
</comment>
<dbReference type="RefSeq" id="WP_106242669.1">
    <property type="nucleotide sequence ID" value="NZ_CP109074.1"/>
</dbReference>
<sequence>MIVRIMGEGQVEISAEDISVLNELDTELEAAIDAGDEQSFRVKLHALLDKVRHVGKALSDDSLEPSELILPPADASIEEVREMLGDQGLIPG</sequence>
<name>A0A2T0MYT6_9ACTN</name>
<feature type="domain" description="PspA-associated" evidence="1">
    <location>
        <begin position="1"/>
        <end position="92"/>
    </location>
</feature>
<organism evidence="2 3">
    <name type="scientific">Nonomuraea fuscirosea</name>
    <dbReference type="NCBI Taxonomy" id="1291556"/>
    <lineage>
        <taxon>Bacteria</taxon>
        <taxon>Bacillati</taxon>
        <taxon>Actinomycetota</taxon>
        <taxon>Actinomycetes</taxon>
        <taxon>Streptosporangiales</taxon>
        <taxon>Streptosporangiaceae</taxon>
        <taxon>Nonomuraea</taxon>
    </lineage>
</organism>